<dbReference type="InterPro" id="IPR050707">
    <property type="entry name" value="HTH_MetabolicPath_Reg"/>
</dbReference>
<dbReference type="EMBL" id="ABCK01000035">
    <property type="protein sequence ID" value="EDM25150.1"/>
    <property type="molecule type" value="Genomic_DNA"/>
</dbReference>
<dbReference type="PROSITE" id="PS51078">
    <property type="entry name" value="ICLR_ED"/>
    <property type="match status" value="1"/>
</dbReference>
<sequence length="244" mass="27488">MKNLSGTLPKALVILKFIANQQGEVSFQQIKNHSSLSSNVLSRILKTYLEWDFFVKNSETGLYSLGSESINLAKTILQENALHDIAAEAVKILANGTQESAAFFEFDGDLIKLIAKKEMANSYHYLKLMSSEIHSPNNAFIYCILPFLSEVKSQGFMDKSDEAFNFEKTKVEDDFCEIRKNKFLLRKERYQRAEISRICVPVFAGEKIIGSIGVTINSHKLKASDSQEILQQCMTAARSIEAKL</sequence>
<dbReference type="PANTHER" id="PTHR30136:SF35">
    <property type="entry name" value="HTH-TYPE TRANSCRIPTIONAL REGULATOR RV1719"/>
    <property type="match status" value="1"/>
</dbReference>
<dbReference type="STRING" id="313628.LNTAR_24531"/>
<feature type="domain" description="HTH iclR-type" evidence="4">
    <location>
        <begin position="5"/>
        <end position="67"/>
    </location>
</feature>
<dbReference type="SUPFAM" id="SSF55781">
    <property type="entry name" value="GAF domain-like"/>
    <property type="match status" value="1"/>
</dbReference>
<dbReference type="PANTHER" id="PTHR30136">
    <property type="entry name" value="HELIX-TURN-HELIX TRANSCRIPTIONAL REGULATOR, ICLR FAMILY"/>
    <property type="match status" value="1"/>
</dbReference>
<dbReference type="InterPro" id="IPR005471">
    <property type="entry name" value="Tscrpt_reg_IclR_N"/>
</dbReference>
<evidence type="ECO:0000259" key="5">
    <source>
        <dbReference type="PROSITE" id="PS51078"/>
    </source>
</evidence>
<name>A6DT77_9BACT</name>
<keyword evidence="3" id="KW-0804">Transcription</keyword>
<keyword evidence="7" id="KW-1185">Reference proteome</keyword>
<dbReference type="Proteomes" id="UP000004947">
    <property type="component" value="Unassembled WGS sequence"/>
</dbReference>
<evidence type="ECO:0000256" key="3">
    <source>
        <dbReference type="ARBA" id="ARBA00023163"/>
    </source>
</evidence>
<proteinExistence type="predicted"/>
<dbReference type="InterPro" id="IPR029016">
    <property type="entry name" value="GAF-like_dom_sf"/>
</dbReference>
<dbReference type="PROSITE" id="PS51077">
    <property type="entry name" value="HTH_ICLR"/>
    <property type="match status" value="1"/>
</dbReference>
<keyword evidence="1" id="KW-0805">Transcription regulation</keyword>
<evidence type="ECO:0000256" key="2">
    <source>
        <dbReference type="ARBA" id="ARBA00023125"/>
    </source>
</evidence>
<dbReference type="AlphaFoldDB" id="A6DT77"/>
<dbReference type="GO" id="GO:0003700">
    <property type="term" value="F:DNA-binding transcription factor activity"/>
    <property type="evidence" value="ECO:0007669"/>
    <property type="project" value="TreeGrafter"/>
</dbReference>
<protein>
    <submittedName>
        <fullName evidence="6">Transcriptional regulator, IclR family protein</fullName>
    </submittedName>
</protein>
<dbReference type="InterPro" id="IPR014757">
    <property type="entry name" value="Tscrpt_reg_IclR_C"/>
</dbReference>
<accession>A6DT77</accession>
<organism evidence="6 7">
    <name type="scientific">Lentisphaera araneosa HTCC2155</name>
    <dbReference type="NCBI Taxonomy" id="313628"/>
    <lineage>
        <taxon>Bacteria</taxon>
        <taxon>Pseudomonadati</taxon>
        <taxon>Lentisphaerota</taxon>
        <taxon>Lentisphaeria</taxon>
        <taxon>Lentisphaerales</taxon>
        <taxon>Lentisphaeraceae</taxon>
        <taxon>Lentisphaera</taxon>
    </lineage>
</organism>
<dbReference type="InterPro" id="IPR036390">
    <property type="entry name" value="WH_DNA-bd_sf"/>
</dbReference>
<evidence type="ECO:0000313" key="6">
    <source>
        <dbReference type="EMBL" id="EDM25150.1"/>
    </source>
</evidence>
<evidence type="ECO:0000256" key="1">
    <source>
        <dbReference type="ARBA" id="ARBA00023015"/>
    </source>
</evidence>
<comment type="caution">
    <text evidence="6">The sequence shown here is derived from an EMBL/GenBank/DDBJ whole genome shotgun (WGS) entry which is preliminary data.</text>
</comment>
<keyword evidence="2" id="KW-0238">DNA-binding</keyword>
<dbReference type="GO" id="GO:0045892">
    <property type="term" value="P:negative regulation of DNA-templated transcription"/>
    <property type="evidence" value="ECO:0007669"/>
    <property type="project" value="TreeGrafter"/>
</dbReference>
<gene>
    <name evidence="6" type="ORF">LNTAR_24531</name>
</gene>
<evidence type="ECO:0000259" key="4">
    <source>
        <dbReference type="PROSITE" id="PS51077"/>
    </source>
</evidence>
<reference evidence="6 7" key="1">
    <citation type="journal article" date="2010" name="J. Bacteriol.">
        <title>Genome sequence of Lentisphaera araneosa HTCC2155T, the type species of the order Lentisphaerales in the phylum Lentisphaerae.</title>
        <authorList>
            <person name="Thrash J.C."/>
            <person name="Cho J.C."/>
            <person name="Vergin K.L."/>
            <person name="Morris R.M."/>
            <person name="Giovannoni S.J."/>
        </authorList>
    </citation>
    <scope>NUCLEOTIDE SEQUENCE [LARGE SCALE GENOMIC DNA]</scope>
    <source>
        <strain evidence="6 7">HTCC2155</strain>
    </source>
</reference>
<evidence type="ECO:0000313" key="7">
    <source>
        <dbReference type="Proteomes" id="UP000004947"/>
    </source>
</evidence>
<dbReference type="SMART" id="SM00346">
    <property type="entry name" value="HTH_ICLR"/>
    <property type="match status" value="1"/>
</dbReference>
<feature type="domain" description="IclR-ED" evidence="5">
    <location>
        <begin position="68"/>
        <end position="244"/>
    </location>
</feature>
<dbReference type="SUPFAM" id="SSF46785">
    <property type="entry name" value="Winged helix' DNA-binding domain"/>
    <property type="match status" value="1"/>
</dbReference>
<dbReference type="Gene3D" id="3.30.450.40">
    <property type="match status" value="1"/>
</dbReference>
<dbReference type="InterPro" id="IPR036388">
    <property type="entry name" value="WH-like_DNA-bd_sf"/>
</dbReference>
<dbReference type="Gene3D" id="1.10.10.10">
    <property type="entry name" value="Winged helix-like DNA-binding domain superfamily/Winged helix DNA-binding domain"/>
    <property type="match status" value="1"/>
</dbReference>
<dbReference type="GO" id="GO:0003677">
    <property type="term" value="F:DNA binding"/>
    <property type="evidence" value="ECO:0007669"/>
    <property type="project" value="UniProtKB-KW"/>
</dbReference>